<reference evidence="1 2" key="1">
    <citation type="submission" date="2014-07" db="EMBL/GenBank/DDBJ databases">
        <title>Comparative genomic insights into amoeba endosymbionts belonging to the families of Holosporaceae and Candidatus Midichloriaceae within Rickettsiales.</title>
        <authorList>
            <person name="Wang Z."/>
            <person name="Wu M."/>
        </authorList>
    </citation>
    <scope>NUCLEOTIDE SEQUENCE [LARGE SCALE GENOMIC DNA]</scope>
    <source>
        <strain evidence="1">PRA3</strain>
    </source>
</reference>
<protein>
    <submittedName>
        <fullName evidence="1">Uncharacterized protein</fullName>
    </submittedName>
</protein>
<organism evidence="1 2">
    <name type="scientific">Candidatus Odyssella acanthamoebae</name>
    <dbReference type="NCBI Taxonomy" id="91604"/>
    <lineage>
        <taxon>Bacteria</taxon>
        <taxon>Pseudomonadati</taxon>
        <taxon>Pseudomonadota</taxon>
        <taxon>Alphaproteobacteria</taxon>
        <taxon>Holosporales</taxon>
        <taxon>Candidatus Paracaedibacteraceae</taxon>
        <taxon>Candidatus Odyssella</taxon>
    </lineage>
</organism>
<name>A0A077AWM4_9PROT</name>
<evidence type="ECO:0000313" key="2">
    <source>
        <dbReference type="Proteomes" id="UP000028926"/>
    </source>
</evidence>
<dbReference type="EMBL" id="CP008941">
    <property type="protein sequence ID" value="AIK96409.1"/>
    <property type="molecule type" value="Genomic_DNA"/>
</dbReference>
<dbReference type="STRING" id="91604.ID47_06155"/>
<dbReference type="RefSeq" id="WP_038464794.1">
    <property type="nucleotide sequence ID" value="NZ_CP008941.1"/>
</dbReference>
<dbReference type="OrthoDB" id="9832881at2"/>
<sequence length="222" mass="25364">MTVIHQKIDKRSYWQGYEAPSTAFLTTDVARLKLGQVTEAENLEEPNHLPDIVDLLVEIQPEPTTHNPSLALNNRTASVFKGPLADYRFAKMSLEYQGLARLDGVIKKRPLSIIFLSGIEFETLMSNVNVINAPDKQPLGGFWQLGCELERIKQYSVTFFEADNAMQYRLHPEHTFIDYIRDRHVSLQISGENSDDPPVVYKSIEAQRHGSKCAWITFEKQQ</sequence>
<dbReference type="Proteomes" id="UP000028926">
    <property type="component" value="Chromosome"/>
</dbReference>
<keyword evidence="2" id="KW-1185">Reference proteome</keyword>
<accession>A0A077AWM4</accession>
<proteinExistence type="predicted"/>
<dbReference type="HOGENOM" id="CLU_1243453_0_0_5"/>
<gene>
    <name evidence="1" type="ORF">ID47_06155</name>
</gene>
<evidence type="ECO:0000313" key="1">
    <source>
        <dbReference type="EMBL" id="AIK96409.1"/>
    </source>
</evidence>
<dbReference type="KEGG" id="paca:ID47_06155"/>
<dbReference type="eggNOG" id="ENOG50301PG">
    <property type="taxonomic scope" value="Bacteria"/>
</dbReference>
<dbReference type="AlphaFoldDB" id="A0A077AWM4"/>